<keyword evidence="2" id="KW-1185">Reference proteome</keyword>
<evidence type="ECO:0008006" key="3">
    <source>
        <dbReference type="Google" id="ProtNLM"/>
    </source>
</evidence>
<gene>
    <name evidence="1" type="ORF">EPUL_002788</name>
</gene>
<reference evidence="1 2" key="1">
    <citation type="submission" date="2017-10" db="EMBL/GenBank/DDBJ databases">
        <title>Development of genomic resources for the powdery mildew, Erysiphe pulchra.</title>
        <authorList>
            <person name="Wadl P.A."/>
            <person name="Mack B.M."/>
            <person name="Moore G."/>
            <person name="Beltz S.B."/>
        </authorList>
    </citation>
    <scope>NUCLEOTIDE SEQUENCE [LARGE SCALE GENOMIC DNA]</scope>
    <source>
        <strain evidence="1">Cflorida</strain>
    </source>
</reference>
<dbReference type="Gene3D" id="3.40.50.1110">
    <property type="entry name" value="SGNH hydrolase"/>
    <property type="match status" value="1"/>
</dbReference>
<name>A0A2S4PTD8_9PEZI</name>
<proteinExistence type="predicted"/>
<evidence type="ECO:0000313" key="2">
    <source>
        <dbReference type="Proteomes" id="UP000237438"/>
    </source>
</evidence>
<dbReference type="Proteomes" id="UP000237438">
    <property type="component" value="Unassembled WGS sequence"/>
</dbReference>
<sequence>MGSDPFFNTSNLLPDLESQIASYLSSTSTLGTPGITFLVISIGFWDIYSLANLSRDVSLIAINQCFEEILTQINKLHGVFRMFKTMITENLPHEFQVILPKVPDPTLAPGWLSQRPIPLRPSTVAEQQRNAVYLAERWNHKLETLSRLWATTQSSILSENYPSNKTAKDMSSNLLIPDFPELLQNLALNYYHQVASSQINKSVGVGKLAFKSVNEACAQLERPNERYGTNSPDSKYLKICSQPDEYLWWDAWHIGAVGNSILGAAENAVPRISRAT</sequence>
<dbReference type="InterPro" id="IPR036514">
    <property type="entry name" value="SGNH_hydro_sf"/>
</dbReference>
<dbReference type="AlphaFoldDB" id="A0A2S4PTD8"/>
<comment type="caution">
    <text evidence="1">The sequence shown here is derived from an EMBL/GenBank/DDBJ whole genome shotgun (WGS) entry which is preliminary data.</text>
</comment>
<protein>
    <recommendedName>
        <fullName evidence="3">SGNH hydrolase-type esterase domain-containing protein</fullName>
    </recommendedName>
</protein>
<evidence type="ECO:0000313" key="1">
    <source>
        <dbReference type="EMBL" id="POS85299.1"/>
    </source>
</evidence>
<organism evidence="1 2">
    <name type="scientific">Erysiphe pulchra</name>
    <dbReference type="NCBI Taxonomy" id="225359"/>
    <lineage>
        <taxon>Eukaryota</taxon>
        <taxon>Fungi</taxon>
        <taxon>Dikarya</taxon>
        <taxon>Ascomycota</taxon>
        <taxon>Pezizomycotina</taxon>
        <taxon>Leotiomycetes</taxon>
        <taxon>Erysiphales</taxon>
        <taxon>Erysiphaceae</taxon>
        <taxon>Erysiphe</taxon>
    </lineage>
</organism>
<dbReference type="EMBL" id="PEDP01000651">
    <property type="protein sequence ID" value="POS85299.1"/>
    <property type="molecule type" value="Genomic_DNA"/>
</dbReference>
<dbReference type="OrthoDB" id="5278722at2759"/>
<accession>A0A2S4PTD8</accession>
<dbReference type="STRING" id="225359.A0A2S4PTD8"/>